<keyword evidence="3" id="KW-0560">Oxidoreductase</keyword>
<protein>
    <submittedName>
        <fullName evidence="6">TIGR03621 family F420-dependent LLM class oxidoreductase</fullName>
    </submittedName>
</protein>
<dbReference type="Pfam" id="PF00296">
    <property type="entry name" value="Bac_luciferase"/>
    <property type="match status" value="1"/>
</dbReference>
<proteinExistence type="predicted"/>
<feature type="domain" description="Luciferase-like" evidence="5">
    <location>
        <begin position="21"/>
        <end position="242"/>
    </location>
</feature>
<keyword evidence="1" id="KW-0285">Flavoprotein</keyword>
<dbReference type="InterPro" id="IPR050172">
    <property type="entry name" value="SsuD_RutA_monooxygenase"/>
</dbReference>
<evidence type="ECO:0000256" key="4">
    <source>
        <dbReference type="ARBA" id="ARBA00023033"/>
    </source>
</evidence>
<keyword evidence="7" id="KW-1185">Reference proteome</keyword>
<reference evidence="7" key="1">
    <citation type="journal article" date="2019" name="Int. J. Syst. Evol. Microbiol.">
        <title>The Global Catalogue of Microorganisms (GCM) 10K type strain sequencing project: providing services to taxonomists for standard genome sequencing and annotation.</title>
        <authorList>
            <consortium name="The Broad Institute Genomics Platform"/>
            <consortium name="The Broad Institute Genome Sequencing Center for Infectious Disease"/>
            <person name="Wu L."/>
            <person name="Ma J."/>
        </authorList>
    </citation>
    <scope>NUCLEOTIDE SEQUENCE [LARGE SCALE GENOMIC DNA]</scope>
    <source>
        <strain evidence="7">JCM 16898</strain>
    </source>
</reference>
<dbReference type="Gene3D" id="3.20.20.30">
    <property type="entry name" value="Luciferase-like domain"/>
    <property type="match status" value="1"/>
</dbReference>
<keyword evidence="2" id="KW-0288">FMN</keyword>
<dbReference type="InterPro" id="IPR019923">
    <property type="entry name" value="Lucif-like_OxRdtase_MSMEG_2516"/>
</dbReference>
<evidence type="ECO:0000256" key="2">
    <source>
        <dbReference type="ARBA" id="ARBA00022643"/>
    </source>
</evidence>
<dbReference type="PANTHER" id="PTHR42847">
    <property type="entry name" value="ALKANESULFONATE MONOOXYGENASE"/>
    <property type="match status" value="1"/>
</dbReference>
<dbReference type="NCBIfam" id="TIGR03621">
    <property type="entry name" value="F420_MSMEG_2516"/>
    <property type="match status" value="1"/>
</dbReference>
<dbReference type="Proteomes" id="UP001500689">
    <property type="component" value="Unassembled WGS sequence"/>
</dbReference>
<dbReference type="EMBL" id="BAAAZN010000003">
    <property type="protein sequence ID" value="GAA3534093.1"/>
    <property type="molecule type" value="Genomic_DNA"/>
</dbReference>
<organism evidence="6 7">
    <name type="scientific">Amycolatopsis ultiminotia</name>
    <dbReference type="NCBI Taxonomy" id="543629"/>
    <lineage>
        <taxon>Bacteria</taxon>
        <taxon>Bacillati</taxon>
        <taxon>Actinomycetota</taxon>
        <taxon>Actinomycetes</taxon>
        <taxon>Pseudonocardiales</taxon>
        <taxon>Pseudonocardiaceae</taxon>
        <taxon>Amycolatopsis</taxon>
    </lineage>
</organism>
<comment type="caution">
    <text evidence="6">The sequence shown here is derived from an EMBL/GenBank/DDBJ whole genome shotgun (WGS) entry which is preliminary data.</text>
</comment>
<evidence type="ECO:0000256" key="3">
    <source>
        <dbReference type="ARBA" id="ARBA00023002"/>
    </source>
</evidence>
<sequence>MTISQSRAFRFGVNLTLPGTREAWVAKCRRVEELGYDVLGAADHLGMAPPLPALVLAGSVTERIRLNTFVLNTPFYNPALLAREVAGTDQFVGGRLELGLGAGYVKEEFEAAGMPFPRAGERVDHLERTIKELKRLYADSGYEPKPAQHGGPPLLMAGSGDRSLTLAAEHASVIAFTGTAKYADGVPMTPASAEDIEERTRFVTARLGAREVEFNLLVHFPQVTDDRERALEELHQRIGGALTVEQLASTPAALVGTPEEIAEQLLAHRDRFGISYYTIIEPYLESFAPVLEVLRGR</sequence>
<evidence type="ECO:0000259" key="5">
    <source>
        <dbReference type="Pfam" id="PF00296"/>
    </source>
</evidence>
<dbReference type="RefSeq" id="WP_344857206.1">
    <property type="nucleotide sequence ID" value="NZ_BAAAZN010000003.1"/>
</dbReference>
<gene>
    <name evidence="6" type="ORF">GCM10022222_16950</name>
</gene>
<accession>A0ABP6VI67</accession>
<dbReference type="InterPro" id="IPR036661">
    <property type="entry name" value="Luciferase-like_sf"/>
</dbReference>
<name>A0ABP6VI67_9PSEU</name>
<dbReference type="SUPFAM" id="SSF51679">
    <property type="entry name" value="Bacterial luciferase-like"/>
    <property type="match status" value="1"/>
</dbReference>
<keyword evidence="4" id="KW-0503">Monooxygenase</keyword>
<evidence type="ECO:0000256" key="1">
    <source>
        <dbReference type="ARBA" id="ARBA00022630"/>
    </source>
</evidence>
<dbReference type="InterPro" id="IPR011251">
    <property type="entry name" value="Luciferase-like_dom"/>
</dbReference>
<dbReference type="PANTHER" id="PTHR42847:SF4">
    <property type="entry name" value="ALKANESULFONATE MONOOXYGENASE-RELATED"/>
    <property type="match status" value="1"/>
</dbReference>
<evidence type="ECO:0000313" key="7">
    <source>
        <dbReference type="Proteomes" id="UP001500689"/>
    </source>
</evidence>
<evidence type="ECO:0000313" key="6">
    <source>
        <dbReference type="EMBL" id="GAA3534093.1"/>
    </source>
</evidence>